<dbReference type="AlphaFoldDB" id="A0A8X8WBY6"/>
<sequence>MGAVSYKADVCSFGMMLIDRVGLKRDLRRKNDHSSQYFPYWIYDCFEQGKDIEIEEANEMEFADENEGRKIIIKNMTIVALWCILMSLDGRPSMNKVLEMLEGDIEHLHIPSQSTQIGVSFDQIEIACSSDLVSLLHHVDASIEAEANRFPPPRIMIFENRLLAYWSFLIIMLHLLQASHASLSCTPSHCGIIPNISHPFRLKGDPMNCGDSKYELACENNVTVMYLSSHKYLVKSINYGNSTIRLVDASITDEACSFPKHSTYSYNFRDEYPFSTSSDWIFKDKNDPGVAWPINIVSCPYRLEDSSNFTDVTGCFSGENSVGVSNSSRARYTYVKVGGMTASDVRDKCSVDLIVMTSLKFKDFKNVTLSRIHDALLYGFELSWFQFRCIECKGGWECTTIDKKLDGCSDDTFQLKIDLNSEETKFLFLGIFWFVVILLLVLGCRLEVLIIAGFSIVWGLLILSNSAWFFNSVNGTFMKLLLIVVISYAAKIIIAYPCVMGILVYKFRRRHLSSYDDIEGFLQSDNQLVPIRGTIGYVAPELISRSIGAVSYKADVYSFGMLLMEMVGLKRDLPGNANDSSQCFPYWIYDCYNQGKDVEFGNVDEISNEDNERVRKTIRKMTIVALWCTQMSPNARPSMNKVMEMLEGDVEHLQIPDRPSESIQVTVNDDQSYGTTTATTSSVDQVSLLRHTYPSSSLGTYALDSDPKLKT</sequence>
<evidence type="ECO:0000259" key="10">
    <source>
        <dbReference type="Pfam" id="PF13947"/>
    </source>
</evidence>
<dbReference type="Pfam" id="PF07714">
    <property type="entry name" value="PK_Tyr_Ser-Thr"/>
    <property type="match status" value="1"/>
</dbReference>
<reference evidence="11" key="1">
    <citation type="submission" date="2018-01" db="EMBL/GenBank/DDBJ databases">
        <authorList>
            <person name="Mao J.F."/>
        </authorList>
    </citation>
    <scope>NUCLEOTIDE SEQUENCE</scope>
    <source>
        <strain evidence="11">Huo1</strain>
        <tissue evidence="11">Leaf</tissue>
    </source>
</reference>
<evidence type="ECO:0000256" key="4">
    <source>
        <dbReference type="ARBA" id="ARBA00022729"/>
    </source>
</evidence>
<evidence type="ECO:0000313" key="12">
    <source>
        <dbReference type="Proteomes" id="UP000298416"/>
    </source>
</evidence>
<comment type="subcellular location">
    <subcellularLocation>
        <location evidence="1">Membrane</location>
        <topology evidence="1">Single-pass type I membrane protein</topology>
    </subcellularLocation>
</comment>
<evidence type="ECO:0000256" key="8">
    <source>
        <dbReference type="SAM" id="Phobius"/>
    </source>
</evidence>
<keyword evidence="2" id="KW-0723">Serine/threonine-protein kinase</keyword>
<protein>
    <submittedName>
        <fullName evidence="11">Uncharacterized protein</fullName>
    </submittedName>
</protein>
<proteinExistence type="predicted"/>
<evidence type="ECO:0000256" key="3">
    <source>
        <dbReference type="ARBA" id="ARBA00022692"/>
    </source>
</evidence>
<dbReference type="GO" id="GO:0016020">
    <property type="term" value="C:membrane"/>
    <property type="evidence" value="ECO:0007669"/>
    <property type="project" value="UniProtKB-SubCell"/>
</dbReference>
<dbReference type="Gene3D" id="1.10.510.10">
    <property type="entry name" value="Transferase(Phosphotransferase) domain 1"/>
    <property type="match status" value="2"/>
</dbReference>
<feature type="domain" description="Serine-threonine/tyrosine-protein kinase catalytic" evidence="9">
    <location>
        <begin position="534"/>
        <end position="646"/>
    </location>
</feature>
<evidence type="ECO:0000256" key="5">
    <source>
        <dbReference type="ARBA" id="ARBA00022989"/>
    </source>
</evidence>
<feature type="transmembrane region" description="Helical" evidence="8">
    <location>
        <begin position="426"/>
        <end position="442"/>
    </location>
</feature>
<dbReference type="PANTHER" id="PTHR27009">
    <property type="entry name" value="RUST RESISTANCE KINASE LR10-RELATED"/>
    <property type="match status" value="1"/>
</dbReference>
<dbReference type="GO" id="GO:0004674">
    <property type="term" value="F:protein serine/threonine kinase activity"/>
    <property type="evidence" value="ECO:0007669"/>
    <property type="project" value="UniProtKB-KW"/>
</dbReference>
<dbReference type="SUPFAM" id="SSF56112">
    <property type="entry name" value="Protein kinase-like (PK-like)"/>
    <property type="match status" value="1"/>
</dbReference>
<feature type="domain" description="Wall-associated receptor kinase galacturonan-binding" evidence="10">
    <location>
        <begin position="185"/>
        <end position="248"/>
    </location>
</feature>
<evidence type="ECO:0000259" key="9">
    <source>
        <dbReference type="Pfam" id="PF07714"/>
    </source>
</evidence>
<organism evidence="11">
    <name type="scientific">Salvia splendens</name>
    <name type="common">Scarlet sage</name>
    <dbReference type="NCBI Taxonomy" id="180675"/>
    <lineage>
        <taxon>Eukaryota</taxon>
        <taxon>Viridiplantae</taxon>
        <taxon>Streptophyta</taxon>
        <taxon>Embryophyta</taxon>
        <taxon>Tracheophyta</taxon>
        <taxon>Spermatophyta</taxon>
        <taxon>Magnoliopsida</taxon>
        <taxon>eudicotyledons</taxon>
        <taxon>Gunneridae</taxon>
        <taxon>Pentapetalae</taxon>
        <taxon>asterids</taxon>
        <taxon>lamiids</taxon>
        <taxon>Lamiales</taxon>
        <taxon>Lamiaceae</taxon>
        <taxon>Nepetoideae</taxon>
        <taxon>Mentheae</taxon>
        <taxon>Salviinae</taxon>
        <taxon>Salvia</taxon>
        <taxon>Salvia subgen. Calosphace</taxon>
        <taxon>core Calosphace</taxon>
    </lineage>
</organism>
<evidence type="ECO:0000256" key="7">
    <source>
        <dbReference type="ARBA" id="ARBA00023180"/>
    </source>
</evidence>
<dbReference type="Proteomes" id="UP000298416">
    <property type="component" value="Unassembled WGS sequence"/>
</dbReference>
<evidence type="ECO:0000313" key="11">
    <source>
        <dbReference type="EMBL" id="KAG6391578.1"/>
    </source>
</evidence>
<comment type="caution">
    <text evidence="11">The sequence shown here is derived from an EMBL/GenBank/DDBJ whole genome shotgun (WGS) entry which is preliminary data.</text>
</comment>
<keyword evidence="3 8" id="KW-0812">Transmembrane</keyword>
<name>A0A8X8WBY6_SALSN</name>
<evidence type="ECO:0000256" key="6">
    <source>
        <dbReference type="ARBA" id="ARBA00023136"/>
    </source>
</evidence>
<reference evidence="11" key="2">
    <citation type="submission" date="2020-08" db="EMBL/GenBank/DDBJ databases">
        <title>Plant Genome Project.</title>
        <authorList>
            <person name="Zhang R.-G."/>
        </authorList>
    </citation>
    <scope>NUCLEOTIDE SEQUENCE</scope>
    <source>
        <strain evidence="11">Huo1</strain>
        <tissue evidence="11">Leaf</tissue>
    </source>
</reference>
<dbReference type="InterPro" id="IPR045874">
    <property type="entry name" value="LRK10/LRL21-25-like"/>
</dbReference>
<dbReference type="GO" id="GO:0030247">
    <property type="term" value="F:polysaccharide binding"/>
    <property type="evidence" value="ECO:0007669"/>
    <property type="project" value="InterPro"/>
</dbReference>
<dbReference type="InterPro" id="IPR011009">
    <property type="entry name" value="Kinase-like_dom_sf"/>
</dbReference>
<keyword evidence="2" id="KW-0808">Transferase</keyword>
<dbReference type="InterPro" id="IPR025287">
    <property type="entry name" value="WAK_GUB"/>
</dbReference>
<dbReference type="GO" id="GO:0005524">
    <property type="term" value="F:ATP binding"/>
    <property type="evidence" value="ECO:0007669"/>
    <property type="project" value="InterPro"/>
</dbReference>
<keyword evidence="2" id="KW-0418">Kinase</keyword>
<gene>
    <name evidence="11" type="ORF">SASPL_149334</name>
</gene>
<dbReference type="EMBL" id="PNBA02000019">
    <property type="protein sequence ID" value="KAG6391578.1"/>
    <property type="molecule type" value="Genomic_DNA"/>
</dbReference>
<evidence type="ECO:0000256" key="1">
    <source>
        <dbReference type="ARBA" id="ARBA00004479"/>
    </source>
</evidence>
<keyword evidence="4" id="KW-0732">Signal</keyword>
<keyword evidence="5 8" id="KW-1133">Transmembrane helix</keyword>
<keyword evidence="12" id="KW-1185">Reference proteome</keyword>
<keyword evidence="7" id="KW-0325">Glycoprotein</keyword>
<dbReference type="InterPro" id="IPR001245">
    <property type="entry name" value="Ser-Thr/Tyr_kinase_cat_dom"/>
</dbReference>
<feature type="transmembrane region" description="Helical" evidence="8">
    <location>
        <begin position="480"/>
        <end position="505"/>
    </location>
</feature>
<evidence type="ECO:0000256" key="2">
    <source>
        <dbReference type="ARBA" id="ARBA00022527"/>
    </source>
</evidence>
<dbReference type="Pfam" id="PF13947">
    <property type="entry name" value="GUB_WAK_bind"/>
    <property type="match status" value="1"/>
</dbReference>
<keyword evidence="6 8" id="KW-0472">Membrane</keyword>
<accession>A0A8X8WBY6</accession>
<feature type="transmembrane region" description="Helical" evidence="8">
    <location>
        <begin position="449"/>
        <end position="468"/>
    </location>
</feature>